<organism evidence="1 2">
    <name type="scientific">Fructilactobacillus fructivorans</name>
    <dbReference type="NCBI Taxonomy" id="1614"/>
    <lineage>
        <taxon>Bacteria</taxon>
        <taxon>Bacillati</taxon>
        <taxon>Bacillota</taxon>
        <taxon>Bacilli</taxon>
        <taxon>Lactobacillales</taxon>
        <taxon>Lactobacillaceae</taxon>
        <taxon>Fructilactobacillus</taxon>
    </lineage>
</organism>
<gene>
    <name evidence="1" type="ORF">LfDm3_0094</name>
</gene>
<dbReference type="AlphaFoldDB" id="A0A0C1PPC5"/>
<proteinExistence type="predicted"/>
<comment type="caution">
    <text evidence="1">The sequence shown here is derived from an EMBL/GenBank/DDBJ whole genome shotgun (WGS) entry which is preliminary data.</text>
</comment>
<keyword evidence="2" id="KW-1185">Reference proteome</keyword>
<name>A0A0C1PPC5_9LACO</name>
<evidence type="ECO:0000313" key="2">
    <source>
        <dbReference type="Proteomes" id="UP000031397"/>
    </source>
</evidence>
<dbReference type="EMBL" id="JOJZ01000007">
    <property type="protein sequence ID" value="KID42642.1"/>
    <property type="molecule type" value="Genomic_DNA"/>
</dbReference>
<protein>
    <recommendedName>
        <fullName evidence="3">DNA-directed RNA polymerase beta subunit</fullName>
    </recommendedName>
</protein>
<evidence type="ECO:0000313" key="1">
    <source>
        <dbReference type="EMBL" id="KID42642.1"/>
    </source>
</evidence>
<accession>A0A0C1PPC5</accession>
<dbReference type="Proteomes" id="UP000031397">
    <property type="component" value="Unassembled WGS sequence"/>
</dbReference>
<evidence type="ECO:0008006" key="3">
    <source>
        <dbReference type="Google" id="ProtNLM"/>
    </source>
</evidence>
<dbReference type="RefSeq" id="WP_039142990.1">
    <property type="nucleotide sequence ID" value="NZ_JOJZ01000007.1"/>
</dbReference>
<reference evidence="1 2" key="1">
    <citation type="submission" date="2014-06" db="EMBL/GenBank/DDBJ databases">
        <title>Functional and comparative genomic analyses of the Drosophila gut microbiota identify candidate symbiosis factors.</title>
        <authorList>
            <person name="Newell P.D."/>
            <person name="Chaston J.M."/>
            <person name="Douglas A.E."/>
        </authorList>
    </citation>
    <scope>NUCLEOTIDE SEQUENCE [LARGE SCALE GENOMIC DNA]</scope>
    <source>
        <strain evidence="1 2">DmCS_002</strain>
    </source>
</reference>
<dbReference type="OrthoDB" id="1644322at2"/>
<dbReference type="PATRIC" id="fig|1614.7.peg.86"/>
<dbReference type="GeneID" id="74912799"/>
<sequence>MNEKAVQNFFKFDYHDRGIKKWQGYFLSDHTSKLSKLRKQKAEQHRRKLDDQMDRSEIDEVLQKSFASRLKVELQYAYYDKKELKIEQIIGTMKGYYKNLVIVGDQILRWDEIVSAKLIK</sequence>